<name>A0A448XNC8_9PLAT</name>
<feature type="compositionally biased region" description="Basic and acidic residues" evidence="1">
    <location>
        <begin position="122"/>
        <end position="148"/>
    </location>
</feature>
<proteinExistence type="predicted"/>
<evidence type="ECO:0000313" key="3">
    <source>
        <dbReference type="Proteomes" id="UP000784294"/>
    </source>
</evidence>
<dbReference type="EMBL" id="CAAALY010266973">
    <property type="protein sequence ID" value="VEL40907.1"/>
    <property type="molecule type" value="Genomic_DNA"/>
</dbReference>
<evidence type="ECO:0000256" key="1">
    <source>
        <dbReference type="SAM" id="MobiDB-lite"/>
    </source>
</evidence>
<comment type="caution">
    <text evidence="2">The sequence shown here is derived from an EMBL/GenBank/DDBJ whole genome shotgun (WGS) entry which is preliminary data.</text>
</comment>
<gene>
    <name evidence="2" type="ORF">PXEA_LOCUS34347</name>
</gene>
<dbReference type="AlphaFoldDB" id="A0A448XNC8"/>
<organism evidence="2 3">
    <name type="scientific">Protopolystoma xenopodis</name>
    <dbReference type="NCBI Taxonomy" id="117903"/>
    <lineage>
        <taxon>Eukaryota</taxon>
        <taxon>Metazoa</taxon>
        <taxon>Spiralia</taxon>
        <taxon>Lophotrochozoa</taxon>
        <taxon>Platyhelminthes</taxon>
        <taxon>Monogenea</taxon>
        <taxon>Polyopisthocotylea</taxon>
        <taxon>Polystomatidea</taxon>
        <taxon>Polystomatidae</taxon>
        <taxon>Protopolystoma</taxon>
    </lineage>
</organism>
<evidence type="ECO:0000313" key="2">
    <source>
        <dbReference type="EMBL" id="VEL40907.1"/>
    </source>
</evidence>
<reference evidence="2" key="1">
    <citation type="submission" date="2018-11" db="EMBL/GenBank/DDBJ databases">
        <authorList>
            <consortium name="Pathogen Informatics"/>
        </authorList>
    </citation>
    <scope>NUCLEOTIDE SEQUENCE</scope>
</reference>
<dbReference type="Proteomes" id="UP000784294">
    <property type="component" value="Unassembled WGS sequence"/>
</dbReference>
<keyword evidence="3" id="KW-1185">Reference proteome</keyword>
<protein>
    <submittedName>
        <fullName evidence="2">Uncharacterized protein</fullName>
    </submittedName>
</protein>
<sequence>MSAKFLGLHLPEAGSISDPLSPVLPSGRTDLKLALSDTGSNQVESIQSHVCSLQDLPIESSCAGVSASRLGGSDDGTTCSCVQVELALCCWKERRPTILRYMPSSLKVSSKAEQEMGSAEQSPRKETHDSRAKAATDEQEGGEHQKND</sequence>
<feature type="region of interest" description="Disordered" evidence="1">
    <location>
        <begin position="102"/>
        <end position="148"/>
    </location>
</feature>
<accession>A0A448XNC8</accession>